<sequence length="121" mass="13433">MGSKKRVGHIEKFLKRADKAIDEGIKKADEILDDAVEFGELAAGQAKKTSKELRNRAKKEGEILKKKGTEKINEGITAAKSAASSPEEDLKTLERLGKLKKSGILTEKEFQEKKKKILARI</sequence>
<accession>A0AC60VZV5</accession>
<organism evidence="1 2">
    <name type="scientific">Candidatus Nitrosomaritimum aestuariumsis</name>
    <dbReference type="NCBI Taxonomy" id="3342354"/>
    <lineage>
        <taxon>Archaea</taxon>
        <taxon>Nitrososphaerota</taxon>
        <taxon>Nitrososphaeria</taxon>
        <taxon>Nitrosopumilales</taxon>
        <taxon>Nitrosopumilaceae</taxon>
        <taxon>Candidatus Nitrosomaritimum</taxon>
    </lineage>
</organism>
<name>A0AC60VZV5_9ARCH</name>
<protein>
    <submittedName>
        <fullName evidence="1">SHOCT domain-containing protein</fullName>
    </submittedName>
</protein>
<evidence type="ECO:0000313" key="1">
    <source>
        <dbReference type="EMBL" id="MBA4452995.1"/>
    </source>
</evidence>
<dbReference type="EMBL" id="JACEMZ010000061">
    <property type="protein sequence ID" value="MBA4452995.1"/>
    <property type="molecule type" value="Genomic_DNA"/>
</dbReference>
<proteinExistence type="predicted"/>
<reference evidence="1 2" key="1">
    <citation type="journal article" date="2020" name="Appl. Environ. Microbiol.">
        <title>Genomic Characteristics of a Novel Species of Ammonia-Oxidizing Archaea from the Jiulong River Estuary.</title>
        <authorList>
            <person name="Zou D."/>
            <person name="Wan R."/>
            <person name="Han L."/>
            <person name="Xu M.N."/>
            <person name="Liu Y."/>
            <person name="Liu H."/>
            <person name="Kao S.J."/>
            <person name="Li M."/>
        </authorList>
    </citation>
    <scope>NUCLEOTIDE SEQUENCE [LARGE SCALE GENOMIC DNA]</scope>
    <source>
        <strain evidence="1">W1bin1</strain>
    </source>
</reference>
<gene>
    <name evidence="1" type="ORF">H2B03_07520</name>
</gene>
<evidence type="ECO:0000313" key="2">
    <source>
        <dbReference type="Proteomes" id="UP000559653"/>
    </source>
</evidence>
<comment type="caution">
    <text evidence="1">The sequence shown here is derived from an EMBL/GenBank/DDBJ whole genome shotgun (WGS) entry which is preliminary data.</text>
</comment>
<dbReference type="Proteomes" id="UP000559653">
    <property type="component" value="Unassembled WGS sequence"/>
</dbReference>